<reference evidence="1 2" key="1">
    <citation type="submission" date="2023-08" db="EMBL/GenBank/DDBJ databases">
        <title>Implementing the SeqCode for naming new Mesorhizobium species isolated from Vachellia karroo root nodules.</title>
        <authorList>
            <person name="Van Lill M."/>
        </authorList>
    </citation>
    <scope>NUCLEOTIDE SEQUENCE [LARGE SCALE GENOMIC DNA]</scope>
    <source>
        <strain evidence="1 2">VK23A</strain>
    </source>
</reference>
<protein>
    <recommendedName>
        <fullName evidence="3">Amino acid ABC transporter ATP-binding protein</fullName>
    </recommendedName>
</protein>
<sequence length="45" mass="5241">MGFEREIANRIYFADQGVIVEHGSPEEILDHPREARTKAFLERVL</sequence>
<dbReference type="Gene3D" id="3.40.50.300">
    <property type="entry name" value="P-loop containing nucleotide triphosphate hydrolases"/>
    <property type="match status" value="1"/>
</dbReference>
<evidence type="ECO:0000313" key="1">
    <source>
        <dbReference type="EMBL" id="MDX8475753.1"/>
    </source>
</evidence>
<organism evidence="1 2">
    <name type="scientific">Mesorhizobium dulcispinae</name>
    <dbReference type="NCBI Taxonomy" id="3072316"/>
    <lineage>
        <taxon>Bacteria</taxon>
        <taxon>Pseudomonadati</taxon>
        <taxon>Pseudomonadota</taxon>
        <taxon>Alphaproteobacteria</taxon>
        <taxon>Hyphomicrobiales</taxon>
        <taxon>Phyllobacteriaceae</taxon>
        <taxon>Mesorhizobium</taxon>
    </lineage>
</organism>
<evidence type="ECO:0008006" key="3">
    <source>
        <dbReference type="Google" id="ProtNLM"/>
    </source>
</evidence>
<accession>A0ABU4XLZ3</accession>
<comment type="caution">
    <text evidence="1">The sequence shown here is derived from an EMBL/GenBank/DDBJ whole genome shotgun (WGS) entry which is preliminary data.</text>
</comment>
<evidence type="ECO:0000313" key="2">
    <source>
        <dbReference type="Proteomes" id="UP001271780"/>
    </source>
</evidence>
<dbReference type="EMBL" id="JAVIIZ010000022">
    <property type="protein sequence ID" value="MDX8475753.1"/>
    <property type="molecule type" value="Genomic_DNA"/>
</dbReference>
<dbReference type="Proteomes" id="UP001271780">
    <property type="component" value="Unassembled WGS sequence"/>
</dbReference>
<name>A0ABU4XLZ3_9HYPH</name>
<dbReference type="SUPFAM" id="SSF53795">
    <property type="entry name" value="PEP carboxykinase-like"/>
    <property type="match status" value="1"/>
</dbReference>
<proteinExistence type="predicted"/>
<keyword evidence="2" id="KW-1185">Reference proteome</keyword>
<dbReference type="InterPro" id="IPR027417">
    <property type="entry name" value="P-loop_NTPase"/>
</dbReference>
<gene>
    <name evidence="1" type="ORF">RFM27_27080</name>
</gene>
<dbReference type="RefSeq" id="WP_320318524.1">
    <property type="nucleotide sequence ID" value="NZ_JAVIIX010000021.1"/>
</dbReference>